<dbReference type="EMBL" id="BAABHA010000012">
    <property type="protein sequence ID" value="GAA4388957.1"/>
    <property type="molecule type" value="Genomic_DNA"/>
</dbReference>
<feature type="compositionally biased region" description="Polar residues" evidence="1">
    <location>
        <begin position="151"/>
        <end position="172"/>
    </location>
</feature>
<gene>
    <name evidence="2" type="ORF">GCM10023186_35900</name>
</gene>
<dbReference type="InterPro" id="IPR010781">
    <property type="entry name" value="DUF1376"/>
</dbReference>
<accession>A0ABP8JD38</accession>
<feature type="region of interest" description="Disordered" evidence="1">
    <location>
        <begin position="98"/>
        <end position="129"/>
    </location>
</feature>
<dbReference type="RefSeq" id="WP_345226595.1">
    <property type="nucleotide sequence ID" value="NZ_BAABHA010000012.1"/>
</dbReference>
<feature type="compositionally biased region" description="Low complexity" evidence="1">
    <location>
        <begin position="191"/>
        <end position="205"/>
    </location>
</feature>
<reference evidence="3" key="1">
    <citation type="journal article" date="2019" name="Int. J. Syst. Evol. Microbiol.">
        <title>The Global Catalogue of Microorganisms (GCM) 10K type strain sequencing project: providing services to taxonomists for standard genome sequencing and annotation.</title>
        <authorList>
            <consortium name="The Broad Institute Genomics Platform"/>
            <consortium name="The Broad Institute Genome Sequencing Center for Infectious Disease"/>
            <person name="Wu L."/>
            <person name="Ma J."/>
        </authorList>
    </citation>
    <scope>NUCLEOTIDE SEQUENCE [LARGE SCALE GENOMIC DNA]</scope>
    <source>
        <strain evidence="3">JCM 17924</strain>
    </source>
</reference>
<dbReference type="Pfam" id="PF07120">
    <property type="entry name" value="DUF1376"/>
    <property type="match status" value="1"/>
</dbReference>
<protein>
    <recommendedName>
        <fullName evidence="4">DUF1376 domain-containing protein</fullName>
    </recommendedName>
</protein>
<feature type="region of interest" description="Disordered" evidence="1">
    <location>
        <begin position="148"/>
        <end position="214"/>
    </location>
</feature>
<dbReference type="Proteomes" id="UP001500454">
    <property type="component" value="Unassembled WGS sequence"/>
</dbReference>
<organism evidence="2 3">
    <name type="scientific">Hymenobacter koreensis</name>
    <dbReference type="NCBI Taxonomy" id="1084523"/>
    <lineage>
        <taxon>Bacteria</taxon>
        <taxon>Pseudomonadati</taxon>
        <taxon>Bacteroidota</taxon>
        <taxon>Cytophagia</taxon>
        <taxon>Cytophagales</taxon>
        <taxon>Hymenobacteraceae</taxon>
        <taxon>Hymenobacter</taxon>
    </lineage>
</organism>
<comment type="caution">
    <text evidence="2">The sequence shown here is derived from an EMBL/GenBank/DDBJ whole genome shotgun (WGS) entry which is preliminary data.</text>
</comment>
<evidence type="ECO:0000256" key="1">
    <source>
        <dbReference type="SAM" id="MobiDB-lite"/>
    </source>
</evidence>
<keyword evidence="3" id="KW-1185">Reference proteome</keyword>
<name>A0ABP8JD38_9BACT</name>
<proteinExistence type="predicted"/>
<evidence type="ECO:0000313" key="3">
    <source>
        <dbReference type="Proteomes" id="UP001500454"/>
    </source>
</evidence>
<sequence length="302" mass="32666">MKAPAFMFYTGDFLSSPDVQIMEAHEVGAYCLLLFNAWQSDRPGYLPNDEGRLRRTARLTTAQWSDSRELLLSKFPQAPDNAALRYNPRLAAEACKQLQHREQKARAGKASAAKRATQPTPVAASATPVEHVLPKDHAASAAARPIATDVGPTSTGAQPAANTRSAKGQQKDNLSSSLSNLSTLRSEREAAGAASAPAQASTSSAKRPTKTSSPALAEVQAYAAEQHPDHAEAQTEAAAFFDHFESNGWRVGGKTPMANWRAAFRNWMRRRPQFQAAGSAKLAATPTRARTAPRPPDPNRWR</sequence>
<feature type="compositionally biased region" description="Low complexity" evidence="1">
    <location>
        <begin position="173"/>
        <end position="184"/>
    </location>
</feature>
<evidence type="ECO:0008006" key="4">
    <source>
        <dbReference type="Google" id="ProtNLM"/>
    </source>
</evidence>
<feature type="region of interest" description="Disordered" evidence="1">
    <location>
        <begin position="274"/>
        <end position="302"/>
    </location>
</feature>
<evidence type="ECO:0000313" key="2">
    <source>
        <dbReference type="EMBL" id="GAA4388957.1"/>
    </source>
</evidence>
<feature type="compositionally biased region" description="Low complexity" evidence="1">
    <location>
        <begin position="283"/>
        <end position="292"/>
    </location>
</feature>